<evidence type="ECO:0000256" key="4">
    <source>
        <dbReference type="ARBA" id="ARBA00022679"/>
    </source>
</evidence>
<feature type="compositionally biased region" description="Basic and acidic residues" evidence="6">
    <location>
        <begin position="450"/>
        <end position="459"/>
    </location>
</feature>
<dbReference type="Proteomes" id="UP001055940">
    <property type="component" value="Chromosome"/>
</dbReference>
<dbReference type="PANTHER" id="PTHR45436:SF5">
    <property type="entry name" value="SENSOR HISTIDINE KINASE TRCS"/>
    <property type="match status" value="1"/>
</dbReference>
<evidence type="ECO:0000256" key="1">
    <source>
        <dbReference type="ARBA" id="ARBA00000085"/>
    </source>
</evidence>
<reference evidence="9" key="1">
    <citation type="submission" date="2022-06" db="EMBL/GenBank/DDBJ databases">
        <authorList>
            <person name="Ping M."/>
        </authorList>
    </citation>
    <scope>NUCLEOTIDE SEQUENCE</scope>
    <source>
        <strain evidence="9">JCM11759T</strain>
    </source>
</reference>
<evidence type="ECO:0000256" key="3">
    <source>
        <dbReference type="ARBA" id="ARBA00022553"/>
    </source>
</evidence>
<keyword evidence="3" id="KW-0597">Phosphoprotein</keyword>
<feature type="transmembrane region" description="Helical" evidence="7">
    <location>
        <begin position="32"/>
        <end position="58"/>
    </location>
</feature>
<feature type="compositionally biased region" description="Basic and acidic residues" evidence="6">
    <location>
        <begin position="555"/>
        <end position="573"/>
    </location>
</feature>
<dbReference type="SUPFAM" id="SSF55874">
    <property type="entry name" value="ATPase domain of HSP90 chaperone/DNA topoisomerase II/histidine kinase"/>
    <property type="match status" value="1"/>
</dbReference>
<feature type="region of interest" description="Disordered" evidence="6">
    <location>
        <begin position="400"/>
        <end position="573"/>
    </location>
</feature>
<keyword evidence="7" id="KW-0812">Transmembrane</keyword>
<evidence type="ECO:0000256" key="6">
    <source>
        <dbReference type="SAM" id="MobiDB-lite"/>
    </source>
</evidence>
<keyword evidence="7" id="KW-0472">Membrane</keyword>
<accession>A0ABY5D820</accession>
<comment type="catalytic activity">
    <reaction evidence="1">
        <text>ATP + protein L-histidine = ADP + protein N-phospho-L-histidine.</text>
        <dbReference type="EC" id="2.7.13.3"/>
    </reaction>
</comment>
<evidence type="ECO:0000259" key="8">
    <source>
        <dbReference type="SMART" id="SM00387"/>
    </source>
</evidence>
<dbReference type="SMART" id="SM00387">
    <property type="entry name" value="HATPase_c"/>
    <property type="match status" value="1"/>
</dbReference>
<dbReference type="PANTHER" id="PTHR45436">
    <property type="entry name" value="SENSOR HISTIDINE KINASE YKOH"/>
    <property type="match status" value="1"/>
</dbReference>
<dbReference type="InterPro" id="IPR003594">
    <property type="entry name" value="HATPase_dom"/>
</dbReference>
<organism evidence="9 10">
    <name type="scientific">Nocardiopsis exhalans</name>
    <dbReference type="NCBI Taxonomy" id="163604"/>
    <lineage>
        <taxon>Bacteria</taxon>
        <taxon>Bacillati</taxon>
        <taxon>Actinomycetota</taxon>
        <taxon>Actinomycetes</taxon>
        <taxon>Streptosporangiales</taxon>
        <taxon>Nocardiopsidaceae</taxon>
        <taxon>Nocardiopsis</taxon>
    </lineage>
</organism>
<evidence type="ECO:0000256" key="2">
    <source>
        <dbReference type="ARBA" id="ARBA00012438"/>
    </source>
</evidence>
<dbReference type="InterPro" id="IPR036890">
    <property type="entry name" value="HATPase_C_sf"/>
</dbReference>
<evidence type="ECO:0000256" key="7">
    <source>
        <dbReference type="SAM" id="Phobius"/>
    </source>
</evidence>
<evidence type="ECO:0000256" key="5">
    <source>
        <dbReference type="ARBA" id="ARBA00022777"/>
    </source>
</evidence>
<sequence length="573" mass="61311">MSDSPPSDAAARRNNRQIPTPNSHSRWSTRTLVLAASVLPSILMAALGAVTILFVLAIDLSGLADRNTVLASALTAAAVGALLIVFLAVYGAGHAASRVNERVNGLRAWLTRGQDHLRELADEVKRGERPELPGPPADPPKGGDAFEHLAHELSVAQHVSETAVVEAASLRSDRPSAQQVEVFVNVARRMQSLVHREITLLDELEAQVEDPDLLKGLFTIDHLATRMRRQSESLAVLGGAASRRKWSKPVSLYEVLRSAVAEVEHYSRVKVVPPVTGTLNGGAVVDVIHLVAELIENATKFSPPQAQVMLRAEHVPAGVAIDIEDRGLGMQPTDIHRMNSLLADPEQIDIGELLHDGRIGLYVVSVLARKHSVRVQLQRNIYGGTQAVVLLPVGLVGGENEGRGSRSLARSSAESAETAAAPTAHPAPRPPSAPAPVSAPAGHGNNGQETRLRTRRTADPHTGTGPDPQPLPVRPAQTQGGGRGFPEPPPAPALVSEAGPASQRRQPSGERPPLPERQAQTHLAPELRSDRSDGRHDRGGDHTPDLMSVFQSGFRRAEAENDQDRLDRDDSTS</sequence>
<dbReference type="RefSeq" id="WP_254419043.1">
    <property type="nucleotide sequence ID" value="NZ_BAAAJB010000018.1"/>
</dbReference>
<dbReference type="EC" id="2.7.13.3" evidence="2"/>
<evidence type="ECO:0000313" key="10">
    <source>
        <dbReference type="Proteomes" id="UP001055940"/>
    </source>
</evidence>
<protein>
    <recommendedName>
        <fullName evidence="2">histidine kinase</fullName>
        <ecNumber evidence="2">2.7.13.3</ecNumber>
    </recommendedName>
</protein>
<dbReference type="InterPro" id="IPR050428">
    <property type="entry name" value="TCS_sensor_his_kinase"/>
</dbReference>
<feature type="region of interest" description="Disordered" evidence="6">
    <location>
        <begin position="123"/>
        <end position="143"/>
    </location>
</feature>
<keyword evidence="10" id="KW-1185">Reference proteome</keyword>
<keyword evidence="9" id="KW-0547">Nucleotide-binding</keyword>
<feature type="compositionally biased region" description="Polar residues" evidence="6">
    <location>
        <begin position="16"/>
        <end position="25"/>
    </location>
</feature>
<feature type="region of interest" description="Disordered" evidence="6">
    <location>
        <begin position="1"/>
        <end position="25"/>
    </location>
</feature>
<feature type="transmembrane region" description="Helical" evidence="7">
    <location>
        <begin position="70"/>
        <end position="92"/>
    </location>
</feature>
<keyword evidence="5" id="KW-0418">Kinase</keyword>
<evidence type="ECO:0000313" key="9">
    <source>
        <dbReference type="EMBL" id="USY19896.1"/>
    </source>
</evidence>
<name>A0ABY5D820_9ACTN</name>
<dbReference type="Pfam" id="PF02518">
    <property type="entry name" value="HATPase_c"/>
    <property type="match status" value="1"/>
</dbReference>
<dbReference type="GO" id="GO:0005524">
    <property type="term" value="F:ATP binding"/>
    <property type="evidence" value="ECO:0007669"/>
    <property type="project" value="UniProtKB-KW"/>
</dbReference>
<feature type="domain" description="Histidine kinase/HSP90-like ATPase" evidence="8">
    <location>
        <begin position="282"/>
        <end position="395"/>
    </location>
</feature>
<feature type="compositionally biased region" description="Pro residues" evidence="6">
    <location>
        <begin position="425"/>
        <end position="434"/>
    </location>
</feature>
<keyword evidence="7" id="KW-1133">Transmembrane helix</keyword>
<feature type="compositionally biased region" description="Low complexity" evidence="6">
    <location>
        <begin position="405"/>
        <end position="424"/>
    </location>
</feature>
<keyword evidence="9" id="KW-0067">ATP-binding</keyword>
<gene>
    <name evidence="9" type="ORF">NE857_32515</name>
</gene>
<dbReference type="Gene3D" id="3.30.565.10">
    <property type="entry name" value="Histidine kinase-like ATPase, C-terminal domain"/>
    <property type="match status" value="1"/>
</dbReference>
<dbReference type="EMBL" id="CP099837">
    <property type="protein sequence ID" value="USY19896.1"/>
    <property type="molecule type" value="Genomic_DNA"/>
</dbReference>
<proteinExistence type="predicted"/>
<feature type="compositionally biased region" description="Basic and acidic residues" evidence="6">
    <location>
        <begin position="525"/>
        <end position="544"/>
    </location>
</feature>
<keyword evidence="4" id="KW-0808">Transferase</keyword>